<protein>
    <submittedName>
        <fullName evidence="1">Uncharacterized protein</fullName>
    </submittedName>
</protein>
<sequence>MSLIPVRGQAPAGGWANPTSVARLITYIHDIATKELADEQIDHGGCSNSGGNGSYQLFIPAHIETDAERCRKLQKGKMGEVGKCRQKPLKPCSLTGVIVICLPPPWHHWLALSSGSDMARASSSLPATGYRAQPLPGAVATWENRCEAE</sequence>
<name>A0A2T3Z108_TRIA4</name>
<dbReference type="EMBL" id="KZ679266">
    <property type="protein sequence ID" value="PTB38450.1"/>
    <property type="molecule type" value="Genomic_DNA"/>
</dbReference>
<dbReference type="Proteomes" id="UP000240493">
    <property type="component" value="Unassembled WGS sequence"/>
</dbReference>
<gene>
    <name evidence="1" type="ORF">M441DRAFT_91997</name>
</gene>
<evidence type="ECO:0000313" key="2">
    <source>
        <dbReference type="Proteomes" id="UP000240493"/>
    </source>
</evidence>
<accession>A0A2T3Z108</accession>
<reference evidence="1 2" key="1">
    <citation type="submission" date="2016-07" db="EMBL/GenBank/DDBJ databases">
        <title>Multiple horizontal gene transfer events from other fungi enriched the ability of initially mycotrophic Trichoderma (Ascomycota) to feed on dead plant biomass.</title>
        <authorList>
            <consortium name="DOE Joint Genome Institute"/>
            <person name="Aerts A."/>
            <person name="Atanasova L."/>
            <person name="Chenthamara K."/>
            <person name="Zhang J."/>
            <person name="Grujic M."/>
            <person name="Henrissat B."/>
            <person name="Kuo A."/>
            <person name="Salamov A."/>
            <person name="Lipzen A."/>
            <person name="Labutti K."/>
            <person name="Barry K."/>
            <person name="Miao Y."/>
            <person name="Rahimi M.J."/>
            <person name="Shen Q."/>
            <person name="Grigoriev I.V."/>
            <person name="Kubicek C.P."/>
            <person name="Druzhinina I.S."/>
        </authorList>
    </citation>
    <scope>NUCLEOTIDE SEQUENCE [LARGE SCALE GENOMIC DNA]</scope>
    <source>
        <strain evidence="1 2">CBS 433.97</strain>
    </source>
</reference>
<proteinExistence type="predicted"/>
<dbReference type="AlphaFoldDB" id="A0A2T3Z108"/>
<organism evidence="1 2">
    <name type="scientific">Trichoderma asperellum (strain ATCC 204424 / CBS 433.97 / NBRC 101777)</name>
    <dbReference type="NCBI Taxonomy" id="1042311"/>
    <lineage>
        <taxon>Eukaryota</taxon>
        <taxon>Fungi</taxon>
        <taxon>Dikarya</taxon>
        <taxon>Ascomycota</taxon>
        <taxon>Pezizomycotina</taxon>
        <taxon>Sordariomycetes</taxon>
        <taxon>Hypocreomycetidae</taxon>
        <taxon>Hypocreales</taxon>
        <taxon>Hypocreaceae</taxon>
        <taxon>Trichoderma</taxon>
    </lineage>
</organism>
<keyword evidence="2" id="KW-1185">Reference proteome</keyword>
<evidence type="ECO:0000313" key="1">
    <source>
        <dbReference type="EMBL" id="PTB38450.1"/>
    </source>
</evidence>